<evidence type="ECO:0000313" key="3">
    <source>
        <dbReference type="Proteomes" id="UP001595823"/>
    </source>
</evidence>
<dbReference type="EMBL" id="JBHSDK010000028">
    <property type="protein sequence ID" value="MFC4337281.1"/>
    <property type="molecule type" value="Genomic_DNA"/>
</dbReference>
<name>A0ABV8U377_9ACTN</name>
<dbReference type="Pfam" id="PF10823">
    <property type="entry name" value="DUF2568"/>
    <property type="match status" value="1"/>
</dbReference>
<keyword evidence="1" id="KW-0472">Membrane</keyword>
<feature type="transmembrane region" description="Helical" evidence="1">
    <location>
        <begin position="82"/>
        <end position="115"/>
    </location>
</feature>
<keyword evidence="1" id="KW-0812">Transmembrane</keyword>
<evidence type="ECO:0000313" key="2">
    <source>
        <dbReference type="EMBL" id="MFC4337281.1"/>
    </source>
</evidence>
<protein>
    <submittedName>
        <fullName evidence="2">YrdB family protein</fullName>
    </submittedName>
</protein>
<sequence>MSTSLTSTSPQMLRWRFFLEIAALAGYFFAGWNMWGGAMSLVGAIVLPAFAGVVWSAFAVADDPTRQTRAPFPVSGRTRLAIELIILGGAFFAFLNAGLNFLGLLYAIALGAYFYFARDRFTWLQSVDKNGRPIED</sequence>
<keyword evidence="1" id="KW-1133">Transmembrane helix</keyword>
<reference evidence="3" key="1">
    <citation type="journal article" date="2019" name="Int. J. Syst. Evol. Microbiol.">
        <title>The Global Catalogue of Microorganisms (GCM) 10K type strain sequencing project: providing services to taxonomists for standard genome sequencing and annotation.</title>
        <authorList>
            <consortium name="The Broad Institute Genomics Platform"/>
            <consortium name="The Broad Institute Genome Sequencing Center for Infectious Disease"/>
            <person name="Wu L."/>
            <person name="Ma J."/>
        </authorList>
    </citation>
    <scope>NUCLEOTIDE SEQUENCE [LARGE SCALE GENOMIC DNA]</scope>
    <source>
        <strain evidence="3">IBRC-M 10908</strain>
    </source>
</reference>
<evidence type="ECO:0000256" key="1">
    <source>
        <dbReference type="SAM" id="Phobius"/>
    </source>
</evidence>
<keyword evidence="3" id="KW-1185">Reference proteome</keyword>
<dbReference type="Proteomes" id="UP001595823">
    <property type="component" value="Unassembled WGS sequence"/>
</dbReference>
<gene>
    <name evidence="2" type="ORF">ACFPET_18945</name>
</gene>
<feature type="transmembrane region" description="Helical" evidence="1">
    <location>
        <begin position="41"/>
        <end position="61"/>
    </location>
</feature>
<proteinExistence type="predicted"/>
<accession>A0ABV8U377</accession>
<dbReference type="RefSeq" id="WP_380624109.1">
    <property type="nucleotide sequence ID" value="NZ_JBHSDK010000028.1"/>
</dbReference>
<comment type="caution">
    <text evidence="2">The sequence shown here is derived from an EMBL/GenBank/DDBJ whole genome shotgun (WGS) entry which is preliminary data.</text>
</comment>
<feature type="transmembrane region" description="Helical" evidence="1">
    <location>
        <begin position="17"/>
        <end position="35"/>
    </location>
</feature>
<organism evidence="2 3">
    <name type="scientific">Salininema proteolyticum</name>
    <dbReference type="NCBI Taxonomy" id="1607685"/>
    <lineage>
        <taxon>Bacteria</taxon>
        <taxon>Bacillati</taxon>
        <taxon>Actinomycetota</taxon>
        <taxon>Actinomycetes</taxon>
        <taxon>Glycomycetales</taxon>
        <taxon>Glycomycetaceae</taxon>
        <taxon>Salininema</taxon>
    </lineage>
</organism>
<dbReference type="InterPro" id="IPR021214">
    <property type="entry name" value="DUF2568"/>
</dbReference>